<organism evidence="3 4">
    <name type="scientific">Leptomonas seymouri</name>
    <dbReference type="NCBI Taxonomy" id="5684"/>
    <lineage>
        <taxon>Eukaryota</taxon>
        <taxon>Discoba</taxon>
        <taxon>Euglenozoa</taxon>
        <taxon>Kinetoplastea</taxon>
        <taxon>Metakinetoplastina</taxon>
        <taxon>Trypanosomatida</taxon>
        <taxon>Trypanosomatidae</taxon>
        <taxon>Leishmaniinae</taxon>
        <taxon>Leptomonas</taxon>
    </lineage>
</organism>
<evidence type="ECO:0000256" key="1">
    <source>
        <dbReference type="SAM" id="MobiDB-lite"/>
    </source>
</evidence>
<comment type="caution">
    <text evidence="3">The sequence shown here is derived from an EMBL/GenBank/DDBJ whole genome shotgun (WGS) entry which is preliminary data.</text>
</comment>
<sequence length="142" mass="15430">MPGHDSDIFVLITLWLLYIGIHVCVDLFERRAQRNADEAAGDEELRRPTRILVEVTHSEGGHSNRTRTELCVVVVGAETDTETLMSTEPCEGALVPDASGRVPLPPEPVQYGEASYTPSRGEASVKLAETMGAPNEENLKSG</sequence>
<protein>
    <submittedName>
        <fullName evidence="3">Uncharacterized protein</fullName>
    </submittedName>
</protein>
<proteinExistence type="predicted"/>
<gene>
    <name evidence="3" type="ORF">ABL78_7605</name>
</gene>
<reference evidence="3 4" key="1">
    <citation type="journal article" date="2015" name="PLoS Pathog.">
        <title>Leptomonas seymouri: Adaptations to the Dixenous Life Cycle Analyzed by Genome Sequencing, Transcriptome Profiling and Co-infection with Leishmania donovani.</title>
        <authorList>
            <person name="Kraeva N."/>
            <person name="Butenko A."/>
            <person name="Hlavacova J."/>
            <person name="Kostygov A."/>
            <person name="Myskova J."/>
            <person name="Grybchuk D."/>
            <person name="Lestinova T."/>
            <person name="Votypka J."/>
            <person name="Volf P."/>
            <person name="Opperdoes F."/>
            <person name="Flegontov P."/>
            <person name="Lukes J."/>
            <person name="Yurchenko V."/>
        </authorList>
    </citation>
    <scope>NUCLEOTIDE SEQUENCE [LARGE SCALE GENOMIC DNA]</scope>
    <source>
        <strain evidence="3 4">ATCC 30220</strain>
    </source>
</reference>
<evidence type="ECO:0000313" key="4">
    <source>
        <dbReference type="Proteomes" id="UP000038009"/>
    </source>
</evidence>
<evidence type="ECO:0000256" key="2">
    <source>
        <dbReference type="SAM" id="Phobius"/>
    </source>
</evidence>
<keyword evidence="2" id="KW-1133">Transmembrane helix</keyword>
<feature type="transmembrane region" description="Helical" evidence="2">
    <location>
        <begin position="6"/>
        <end position="25"/>
    </location>
</feature>
<keyword evidence="4" id="KW-1185">Reference proteome</keyword>
<keyword evidence="2" id="KW-0472">Membrane</keyword>
<dbReference type="Proteomes" id="UP000038009">
    <property type="component" value="Unassembled WGS sequence"/>
</dbReference>
<accession>A0A0N0P382</accession>
<name>A0A0N0P382_LEPSE</name>
<dbReference type="OrthoDB" id="272340at2759"/>
<feature type="region of interest" description="Disordered" evidence="1">
    <location>
        <begin position="94"/>
        <end position="123"/>
    </location>
</feature>
<dbReference type="AlphaFoldDB" id="A0A0N0P382"/>
<dbReference type="EMBL" id="LJSK01000388">
    <property type="protein sequence ID" value="KPI83357.1"/>
    <property type="molecule type" value="Genomic_DNA"/>
</dbReference>
<evidence type="ECO:0000313" key="3">
    <source>
        <dbReference type="EMBL" id="KPI83357.1"/>
    </source>
</evidence>
<dbReference type="OMA" id="NEPCEGA"/>
<keyword evidence="2" id="KW-0812">Transmembrane</keyword>
<dbReference type="VEuPathDB" id="TriTrypDB:Lsey_0388_0010"/>